<comment type="similarity">
    <text evidence="1 5">Belongs to the glycosyl hydrolase 57 family.</text>
</comment>
<dbReference type="InterPro" id="IPR001296">
    <property type="entry name" value="Glyco_trans_1"/>
</dbReference>
<feature type="active site" description="Nucleophile" evidence="3">
    <location>
        <position position="183"/>
    </location>
</feature>
<evidence type="ECO:0000256" key="1">
    <source>
        <dbReference type="ARBA" id="ARBA00006821"/>
    </source>
</evidence>
<dbReference type="InterPro" id="IPR040042">
    <property type="entry name" value="Branching_enz_MT3115-like"/>
</dbReference>
<dbReference type="Gene3D" id="1.20.1430.10">
    <property type="entry name" value="Families 57/38 glycoside transferase, middle domain"/>
    <property type="match status" value="1"/>
</dbReference>
<dbReference type="InterPro" id="IPR037090">
    <property type="entry name" value="57_glycoside_trans_central"/>
</dbReference>
<evidence type="ECO:0000259" key="7">
    <source>
        <dbReference type="Pfam" id="PF03065"/>
    </source>
</evidence>
<dbReference type="CDD" id="cd03801">
    <property type="entry name" value="GT4_PimA-like"/>
    <property type="match status" value="1"/>
</dbReference>
<feature type="binding site" evidence="4">
    <location>
        <position position="252"/>
    </location>
    <ligand>
        <name>substrate</name>
    </ligand>
</feature>
<feature type="domain" description="Glycoside hydrolase family 57 N-terminal" evidence="7">
    <location>
        <begin position="7"/>
        <end position="319"/>
    </location>
</feature>
<evidence type="ECO:0000259" key="9">
    <source>
        <dbReference type="Pfam" id="PF13439"/>
    </source>
</evidence>
<feature type="active site" description="Proton donor" evidence="3">
    <location>
        <position position="344"/>
    </location>
</feature>
<dbReference type="InterPro" id="IPR028098">
    <property type="entry name" value="Glyco_trans_4-like_N"/>
</dbReference>
<evidence type="ECO:0000259" key="8">
    <source>
        <dbReference type="Pfam" id="PF09210"/>
    </source>
</evidence>
<dbReference type="CDD" id="cd10792">
    <property type="entry name" value="GH57N_AmyC_like"/>
    <property type="match status" value="1"/>
</dbReference>
<dbReference type="Proteomes" id="UP001139011">
    <property type="component" value="Unassembled WGS sequence"/>
</dbReference>
<dbReference type="RefSeq" id="WP_248253138.1">
    <property type="nucleotide sequence ID" value="NZ_JAIWJX010000002.1"/>
</dbReference>
<evidence type="ECO:0000256" key="3">
    <source>
        <dbReference type="PIRSR" id="PIRSR640042-1"/>
    </source>
</evidence>
<comment type="caution">
    <text evidence="10">The sequence shown here is derived from an EMBL/GenBank/DDBJ whole genome shotgun (WGS) entry which is preliminary data.</text>
</comment>
<dbReference type="InterPro" id="IPR011330">
    <property type="entry name" value="Glyco_hydro/deAcase_b/a-brl"/>
</dbReference>
<accession>A0A9X1XD99</accession>
<dbReference type="SUPFAM" id="SSF88713">
    <property type="entry name" value="Glycoside hydrolase/deacetylase"/>
    <property type="match status" value="1"/>
</dbReference>
<dbReference type="PANTHER" id="PTHR41695:SF1">
    <property type="entry name" value="1,4-ALPHA-GLUCAN BRANCHING ENZYME TK1436"/>
    <property type="match status" value="1"/>
</dbReference>
<dbReference type="AlphaFoldDB" id="A0A9X1XD99"/>
<feature type="domain" description="1,4-alpha-glucan branching enzyme C-terminal" evidence="8">
    <location>
        <begin position="416"/>
        <end position="516"/>
    </location>
</feature>
<organism evidence="10 11">
    <name type="scientific">Fictibacillus marinisediminis</name>
    <dbReference type="NCBI Taxonomy" id="2878389"/>
    <lineage>
        <taxon>Bacteria</taxon>
        <taxon>Bacillati</taxon>
        <taxon>Bacillota</taxon>
        <taxon>Bacilli</taxon>
        <taxon>Bacillales</taxon>
        <taxon>Fictibacillaceae</taxon>
        <taxon>Fictibacillus</taxon>
    </lineage>
</organism>
<dbReference type="Pfam" id="PF13439">
    <property type="entry name" value="Glyco_transf_4"/>
    <property type="match status" value="1"/>
</dbReference>
<dbReference type="InterPro" id="IPR015293">
    <property type="entry name" value="BE_C"/>
</dbReference>
<dbReference type="EMBL" id="JAIWJX010000002">
    <property type="protein sequence ID" value="MCK6257705.1"/>
    <property type="molecule type" value="Genomic_DNA"/>
</dbReference>
<protein>
    <submittedName>
        <fullName evidence="10">DUF1957 domain-containing protein</fullName>
    </submittedName>
</protein>
<evidence type="ECO:0000256" key="5">
    <source>
        <dbReference type="RuleBase" id="RU361196"/>
    </source>
</evidence>
<dbReference type="Pfam" id="PF03065">
    <property type="entry name" value="Glyco_hydro_57"/>
    <property type="match status" value="1"/>
</dbReference>
<feature type="domain" description="Glycosyltransferase subfamily 4-like N-terminal" evidence="9">
    <location>
        <begin position="551"/>
        <end position="724"/>
    </location>
</feature>
<evidence type="ECO:0000313" key="10">
    <source>
        <dbReference type="EMBL" id="MCK6257705.1"/>
    </source>
</evidence>
<gene>
    <name evidence="10" type="ORF">LCY76_14010</name>
</gene>
<name>A0A9X1XD99_9BACL</name>
<feature type="binding site" evidence="4">
    <location>
        <position position="396"/>
    </location>
    <ligand>
        <name>substrate</name>
    </ligand>
</feature>
<feature type="binding site" evidence="4">
    <location>
        <position position="235"/>
    </location>
    <ligand>
        <name>substrate</name>
    </ligand>
</feature>
<proteinExistence type="inferred from homology"/>
<dbReference type="InterPro" id="IPR028995">
    <property type="entry name" value="Glyco_hydro_57/38_cen_sf"/>
</dbReference>
<dbReference type="SUPFAM" id="SSF53756">
    <property type="entry name" value="UDP-Glycosyltransferase/glycogen phosphorylase"/>
    <property type="match status" value="1"/>
</dbReference>
<evidence type="ECO:0000256" key="2">
    <source>
        <dbReference type="ARBA" id="ARBA00023277"/>
    </source>
</evidence>
<dbReference type="InterPro" id="IPR027291">
    <property type="entry name" value="Glyco_hydro_38_N_sf"/>
</dbReference>
<reference evidence="10" key="1">
    <citation type="submission" date="2021-09" db="EMBL/GenBank/DDBJ databases">
        <title>Genome analysis of Fictibacillus sp. KIGAM418 isolated from marine sediment.</title>
        <authorList>
            <person name="Seo M.-J."/>
            <person name="Cho E.-S."/>
            <person name="Hwang C.Y."/>
        </authorList>
    </citation>
    <scope>NUCLEOTIDE SEQUENCE</scope>
    <source>
        <strain evidence="10">KIGAM418</strain>
    </source>
</reference>
<feature type="domain" description="Glycosyl transferase family 1" evidence="6">
    <location>
        <begin position="739"/>
        <end position="897"/>
    </location>
</feature>
<evidence type="ECO:0000313" key="11">
    <source>
        <dbReference type="Proteomes" id="UP001139011"/>
    </source>
</evidence>
<feature type="binding site" evidence="4">
    <location>
        <position position="456"/>
    </location>
    <ligand>
        <name>substrate</name>
    </ligand>
</feature>
<dbReference type="Pfam" id="PF00534">
    <property type="entry name" value="Glycos_transf_1"/>
    <property type="match status" value="1"/>
</dbReference>
<dbReference type="PANTHER" id="PTHR41695">
    <property type="entry name" value="1,4-ALPHA-GLUCAN BRANCHING ENZYME RV3031-RELATED"/>
    <property type="match status" value="1"/>
</dbReference>
<dbReference type="Gene3D" id="3.20.110.10">
    <property type="entry name" value="Glycoside hydrolase 38, N terminal domain"/>
    <property type="match status" value="1"/>
</dbReference>
<keyword evidence="11" id="KW-1185">Reference proteome</keyword>
<keyword evidence="2 5" id="KW-0119">Carbohydrate metabolism</keyword>
<evidence type="ECO:0000259" key="6">
    <source>
        <dbReference type="Pfam" id="PF00534"/>
    </source>
</evidence>
<dbReference type="Gene3D" id="3.40.50.2000">
    <property type="entry name" value="Glycogen Phosphorylase B"/>
    <property type="match status" value="2"/>
</dbReference>
<dbReference type="Pfam" id="PF09210">
    <property type="entry name" value="BE_C"/>
    <property type="match status" value="1"/>
</dbReference>
<sequence length="929" mass="107905">MKSGYFTFILHAHLPYVKHREANRLEERWVFEAMTETYIPLLWVLERQPEGFTWSISFSPPVMEMLSDPVLQRRYLEYLDSTENLIKKEKLRTLDQDEAKAIQFYSERYKNIRDTFFKWNQNLLNGFKHYHSAGAVECFTTAATHTFLPYVQTHEALHAQIDMGIATFKHHFGERPKGFWLPECAYTPGIDQLLHQKGILYTFVDEQTLLNSSPKSARGIGSPVYSPHGVALFPRNREISGKVWSSVNGYPGDVDYREFYRDIAYNRELDYILPHIHPEGIRIDTGLKYHRITGPVEDKQIYVREWAEGKIRQHAEHFTETIETRLREKEDECFPPHLITAPFDAELFGHWWFEGTDWISAFQQASAGRVEWITPSEFITRHYRDLETVHASFSTWGRNEYGEVWLNEKNAWMYRHLHKCEREIISAVAQHSPLTPVTKRYVQQLIREWMLAASSDWAFIIDNETSAQYANERFKTHIERFHTIKELLQQTPNTTASIEAFEKDFPFLKSIDTSYFETPHDLYIQQHYNQKPEQEKRKILMLSWEFPPMVVGGLARHVFDLAKTLVKQGHEVHVVTCHIDGYPDYEINQGIYVYRVRSNQPQTEEFFHWTGSLNLAIADQGRELSKKNDFDCIHAHDWLVSVAAKGLKQELNIPLIATIHATEHGRNNGIHNALQYEINQKEWELCYEASQVIVCSPYMKKEVASVFRLPEEKIHILPNGVDPELIQTEEVLDGFRFKEHHEILVFSVGRVVKEKGFQTIIEAAHLVKQRMGNIKFMISGKGPMLDEYRDRIHREGLEGYVTFTGFVSDDDRNRILSECDIALFPSLYEPFGIVALEGMVAGKATVVSDTGGLRDIIRHEETGLKIYPGNPESLAWAVLTLAQDEPLRRTLAINGKREAETVFNWKEIAQQTSVLYEQCLEKSGIRGCV</sequence>
<dbReference type="SUPFAM" id="SSF88688">
    <property type="entry name" value="Families 57/38 glycoside transferase middle domain"/>
    <property type="match status" value="1"/>
</dbReference>
<dbReference type="GO" id="GO:0005576">
    <property type="term" value="C:extracellular region"/>
    <property type="evidence" value="ECO:0007669"/>
    <property type="project" value="TreeGrafter"/>
</dbReference>
<dbReference type="InterPro" id="IPR004300">
    <property type="entry name" value="Glyco_hydro_57_N"/>
</dbReference>
<evidence type="ECO:0000256" key="4">
    <source>
        <dbReference type="PIRSR" id="PIRSR640042-2"/>
    </source>
</evidence>
<dbReference type="GO" id="GO:0030979">
    <property type="term" value="P:alpha-glucan biosynthetic process"/>
    <property type="evidence" value="ECO:0007669"/>
    <property type="project" value="InterPro"/>
</dbReference>
<dbReference type="GO" id="GO:0003844">
    <property type="term" value="F:1,4-alpha-glucan branching enzyme activity"/>
    <property type="evidence" value="ECO:0007669"/>
    <property type="project" value="InterPro"/>
</dbReference>